<dbReference type="InterPro" id="IPR002797">
    <property type="entry name" value="Polysacc_synth"/>
</dbReference>
<feature type="transmembrane region" description="Helical" evidence="6">
    <location>
        <begin position="12"/>
        <end position="35"/>
    </location>
</feature>
<organism evidence="7 8">
    <name type="scientific">Clostridium simiarum</name>
    <dbReference type="NCBI Taxonomy" id="2841506"/>
    <lineage>
        <taxon>Bacteria</taxon>
        <taxon>Bacillati</taxon>
        <taxon>Bacillota</taxon>
        <taxon>Clostridia</taxon>
        <taxon>Eubacteriales</taxon>
        <taxon>Clostridiaceae</taxon>
        <taxon>Clostridium</taxon>
    </lineage>
</organism>
<evidence type="ECO:0000256" key="5">
    <source>
        <dbReference type="ARBA" id="ARBA00023136"/>
    </source>
</evidence>
<accession>A0ABS6F2I3</accession>
<keyword evidence="4 6" id="KW-1133">Transmembrane helix</keyword>
<keyword evidence="3 6" id="KW-0812">Transmembrane</keyword>
<protein>
    <submittedName>
        <fullName evidence="7">Polysaccharide biosynthesis protein</fullName>
    </submittedName>
</protein>
<dbReference type="PANTHER" id="PTHR30250:SF21">
    <property type="entry name" value="LIPID II FLIPPASE MURJ"/>
    <property type="match status" value="1"/>
</dbReference>
<feature type="transmembrane region" description="Helical" evidence="6">
    <location>
        <begin position="450"/>
        <end position="467"/>
    </location>
</feature>
<keyword evidence="8" id="KW-1185">Reference proteome</keyword>
<dbReference type="InterPro" id="IPR024923">
    <property type="entry name" value="PG_synth_SpoVB"/>
</dbReference>
<evidence type="ECO:0000313" key="8">
    <source>
        <dbReference type="Proteomes" id="UP000736583"/>
    </source>
</evidence>
<dbReference type="Pfam" id="PF01943">
    <property type="entry name" value="Polysacc_synt"/>
    <property type="match status" value="1"/>
</dbReference>
<keyword evidence="2" id="KW-1003">Cell membrane</keyword>
<feature type="transmembrane region" description="Helical" evidence="6">
    <location>
        <begin position="88"/>
        <end position="107"/>
    </location>
</feature>
<feature type="transmembrane region" description="Helical" evidence="6">
    <location>
        <begin position="119"/>
        <end position="139"/>
    </location>
</feature>
<feature type="transmembrane region" description="Helical" evidence="6">
    <location>
        <begin position="410"/>
        <end position="429"/>
    </location>
</feature>
<feature type="transmembrane region" description="Helical" evidence="6">
    <location>
        <begin position="224"/>
        <end position="247"/>
    </location>
</feature>
<dbReference type="PIRSF" id="PIRSF038958">
    <property type="entry name" value="PG_synth_SpoVB"/>
    <property type="match status" value="1"/>
</dbReference>
<reference evidence="7 8" key="1">
    <citation type="submission" date="2021-06" db="EMBL/GenBank/DDBJ databases">
        <authorList>
            <person name="Sun Q."/>
            <person name="Li D."/>
        </authorList>
    </citation>
    <scope>NUCLEOTIDE SEQUENCE [LARGE SCALE GENOMIC DNA]</scope>
    <source>
        <strain evidence="7 8">MSJ-4</strain>
    </source>
</reference>
<dbReference type="Proteomes" id="UP000736583">
    <property type="component" value="Unassembled WGS sequence"/>
</dbReference>
<dbReference type="InterPro" id="IPR050833">
    <property type="entry name" value="Poly_Biosynth_Transport"/>
</dbReference>
<evidence type="ECO:0000256" key="2">
    <source>
        <dbReference type="ARBA" id="ARBA00022475"/>
    </source>
</evidence>
<feature type="transmembrane region" description="Helical" evidence="6">
    <location>
        <begin position="185"/>
        <end position="203"/>
    </location>
</feature>
<evidence type="ECO:0000256" key="3">
    <source>
        <dbReference type="ARBA" id="ARBA00022692"/>
    </source>
</evidence>
<gene>
    <name evidence="7" type="ORF">KQI89_10045</name>
</gene>
<evidence type="ECO:0000256" key="4">
    <source>
        <dbReference type="ARBA" id="ARBA00022989"/>
    </source>
</evidence>
<dbReference type="CDD" id="cd13124">
    <property type="entry name" value="MATE_SpoVB_like"/>
    <property type="match status" value="1"/>
</dbReference>
<evidence type="ECO:0000313" key="7">
    <source>
        <dbReference type="EMBL" id="MBU5592100.1"/>
    </source>
</evidence>
<dbReference type="RefSeq" id="WP_216456975.1">
    <property type="nucleotide sequence ID" value="NZ_JAHLQL010000003.1"/>
</dbReference>
<comment type="subcellular location">
    <subcellularLocation>
        <location evidence="1">Cell membrane</location>
        <topology evidence="1">Multi-pass membrane protein</topology>
    </subcellularLocation>
</comment>
<feature type="transmembrane region" description="Helical" evidence="6">
    <location>
        <begin position="385"/>
        <end position="404"/>
    </location>
</feature>
<evidence type="ECO:0000256" key="1">
    <source>
        <dbReference type="ARBA" id="ARBA00004651"/>
    </source>
</evidence>
<evidence type="ECO:0000256" key="6">
    <source>
        <dbReference type="SAM" id="Phobius"/>
    </source>
</evidence>
<feature type="transmembrane region" description="Helical" evidence="6">
    <location>
        <begin position="160"/>
        <end position="179"/>
    </location>
</feature>
<name>A0ABS6F2I3_9CLOT</name>
<comment type="caution">
    <text evidence="7">The sequence shown here is derived from an EMBL/GenBank/DDBJ whole genome shotgun (WGS) entry which is preliminary data.</text>
</comment>
<keyword evidence="5 6" id="KW-0472">Membrane</keyword>
<feature type="transmembrane region" description="Helical" evidence="6">
    <location>
        <begin position="47"/>
        <end position="68"/>
    </location>
</feature>
<proteinExistence type="predicted"/>
<feature type="transmembrane region" description="Helical" evidence="6">
    <location>
        <begin position="479"/>
        <end position="499"/>
    </location>
</feature>
<dbReference type="PANTHER" id="PTHR30250">
    <property type="entry name" value="PST FAMILY PREDICTED COLANIC ACID TRANSPORTER"/>
    <property type="match status" value="1"/>
</dbReference>
<feature type="transmembrane region" description="Helical" evidence="6">
    <location>
        <begin position="357"/>
        <end position="378"/>
    </location>
</feature>
<feature type="transmembrane region" description="Helical" evidence="6">
    <location>
        <begin position="317"/>
        <end position="337"/>
    </location>
</feature>
<sequence>MKKHSLIKGTIILGVAGIVAKFLGLFFRWPLIMLIGDEGIGYYQMSYPLYTFFVALASGVPIAISKLVSEKNAIGDHEGIMKVLKESFILMIFMGLGATLLLITFSRPIIKYLRWNDKSYYSLIAIAIAPTFISIMSVFRGFFQGLQNMQPTGMSQIIEQIGRVVVGVGLAFLLLPYGVEYSAGGAALGAAAGGLFAGIYLFIKYMKINKPIRLKGIKKDDKTLWVILKIAIPLSLGATVSTIMGLIDSVLVPQKLLEAGFNSKEATILYGQLTGKANVLVNVPLTLSMALCASIVPIIAEAYILQRKGDIINKVEIAIKISSVIAIPSMLGLMLLSNPIMNLLFPGHSEGYNILRYLAISIPATALAQTSTAILQGTGNYIKPVINLFIGCIVKIIITLITVPIPIFNIYGAVIATILAYMVSSVLNMMDLRKRLGIRINYYDTTIKPAYASVIMMICVLVSYNKLFIYTKSNGASCLIAVFLGIIIYIVLTIVFGVFKYDYIKSRFFGR</sequence>
<dbReference type="EMBL" id="JAHLQL010000003">
    <property type="protein sequence ID" value="MBU5592100.1"/>
    <property type="molecule type" value="Genomic_DNA"/>
</dbReference>
<feature type="transmembrane region" description="Helical" evidence="6">
    <location>
        <begin position="285"/>
        <end position="305"/>
    </location>
</feature>